<protein>
    <submittedName>
        <fullName evidence="1">Uncharacterized protein</fullName>
    </submittedName>
</protein>
<reference evidence="1" key="1">
    <citation type="submission" date="2018-05" db="EMBL/GenBank/DDBJ databases">
        <title>Draft genome of Mucuna pruriens seed.</title>
        <authorList>
            <person name="Nnadi N.E."/>
            <person name="Vos R."/>
            <person name="Hasami M.H."/>
            <person name="Devisetty U.K."/>
            <person name="Aguiy J.C."/>
        </authorList>
    </citation>
    <scope>NUCLEOTIDE SEQUENCE [LARGE SCALE GENOMIC DNA]</scope>
    <source>
        <strain evidence="1">JCA_2017</strain>
    </source>
</reference>
<evidence type="ECO:0000313" key="2">
    <source>
        <dbReference type="Proteomes" id="UP000257109"/>
    </source>
</evidence>
<keyword evidence="2" id="KW-1185">Reference proteome</keyword>
<feature type="non-terminal residue" evidence="1">
    <location>
        <position position="1"/>
    </location>
</feature>
<dbReference type="Proteomes" id="UP000257109">
    <property type="component" value="Unassembled WGS sequence"/>
</dbReference>
<evidence type="ECO:0000313" key="1">
    <source>
        <dbReference type="EMBL" id="RDX63888.1"/>
    </source>
</evidence>
<proteinExistence type="predicted"/>
<accession>A0A371ECY0</accession>
<dbReference type="AlphaFoldDB" id="A0A371ECY0"/>
<gene>
    <name evidence="1" type="ORF">CR513_57622</name>
</gene>
<sequence>MFWNEVGDDVWHFVANALATNLINPLQGSFILGMSTKDIAIGFTTRGSSFPIFFCSLYGEMRVMITQEVEEGRWKQLQVNIDKFRALASSDVISKMRNVIYNVTQIHFTNK</sequence>
<comment type="caution">
    <text evidence="1">The sequence shown here is derived from an EMBL/GenBank/DDBJ whole genome shotgun (WGS) entry which is preliminary data.</text>
</comment>
<name>A0A371ECY0_MUCPR</name>
<dbReference type="EMBL" id="QJKJ01014658">
    <property type="protein sequence ID" value="RDX63888.1"/>
    <property type="molecule type" value="Genomic_DNA"/>
</dbReference>
<organism evidence="1 2">
    <name type="scientific">Mucuna pruriens</name>
    <name type="common">Velvet bean</name>
    <name type="synonym">Dolichos pruriens</name>
    <dbReference type="NCBI Taxonomy" id="157652"/>
    <lineage>
        <taxon>Eukaryota</taxon>
        <taxon>Viridiplantae</taxon>
        <taxon>Streptophyta</taxon>
        <taxon>Embryophyta</taxon>
        <taxon>Tracheophyta</taxon>
        <taxon>Spermatophyta</taxon>
        <taxon>Magnoliopsida</taxon>
        <taxon>eudicotyledons</taxon>
        <taxon>Gunneridae</taxon>
        <taxon>Pentapetalae</taxon>
        <taxon>rosids</taxon>
        <taxon>fabids</taxon>
        <taxon>Fabales</taxon>
        <taxon>Fabaceae</taxon>
        <taxon>Papilionoideae</taxon>
        <taxon>50 kb inversion clade</taxon>
        <taxon>NPAAA clade</taxon>
        <taxon>indigoferoid/millettioid clade</taxon>
        <taxon>Phaseoleae</taxon>
        <taxon>Mucuna</taxon>
    </lineage>
</organism>